<dbReference type="InterPro" id="IPR025348">
    <property type="entry name" value="DUF4252"/>
</dbReference>
<feature type="signal peptide" evidence="1">
    <location>
        <begin position="1"/>
        <end position="25"/>
    </location>
</feature>
<reference evidence="2 3" key="1">
    <citation type="submission" date="2016-10" db="EMBL/GenBank/DDBJ databases">
        <authorList>
            <person name="de Groot N.N."/>
        </authorList>
    </citation>
    <scope>NUCLEOTIDE SEQUENCE [LARGE SCALE GENOMIC DNA]</scope>
    <source>
        <strain evidence="2 3">DSM 21019</strain>
    </source>
</reference>
<proteinExistence type="predicted"/>
<protein>
    <recommendedName>
        <fullName evidence="4">DUF4252 domain-containing protein</fullName>
    </recommendedName>
</protein>
<dbReference type="OrthoDB" id="1175670at2"/>
<evidence type="ECO:0000256" key="1">
    <source>
        <dbReference type="SAM" id="SignalP"/>
    </source>
</evidence>
<name>A0A1I6GTV0_9FLAO</name>
<evidence type="ECO:0008006" key="4">
    <source>
        <dbReference type="Google" id="ProtNLM"/>
    </source>
</evidence>
<sequence length="171" mass="19532">MKYFSYLLLLAFLLSSCGTPRSLDAFYNKHKDDDQVLAFRVPPIMFYALRGISPEMDSFFGTTTDLRFIQLPAVKTAGLQDMNQQFNQLTSGSFIEIFRKNDGPKRNVVAIRERGKTVRDILIFNNSELKGSLLYIQGNFDPAKVRTMAREEGFLDLQDKLIQNYSPGQSQ</sequence>
<keyword evidence="3" id="KW-1185">Reference proteome</keyword>
<dbReference type="STRING" id="400055.SAMN04490243_1710"/>
<dbReference type="AlphaFoldDB" id="A0A1I6GTV0"/>
<dbReference type="PROSITE" id="PS51257">
    <property type="entry name" value="PROKAR_LIPOPROTEIN"/>
    <property type="match status" value="1"/>
</dbReference>
<dbReference type="EMBL" id="FOYQ01000002">
    <property type="protein sequence ID" value="SFR45519.1"/>
    <property type="molecule type" value="Genomic_DNA"/>
</dbReference>
<evidence type="ECO:0000313" key="2">
    <source>
        <dbReference type="EMBL" id="SFR45519.1"/>
    </source>
</evidence>
<organism evidence="2 3">
    <name type="scientific">Robiginitalea myxolifaciens</name>
    <dbReference type="NCBI Taxonomy" id="400055"/>
    <lineage>
        <taxon>Bacteria</taxon>
        <taxon>Pseudomonadati</taxon>
        <taxon>Bacteroidota</taxon>
        <taxon>Flavobacteriia</taxon>
        <taxon>Flavobacteriales</taxon>
        <taxon>Flavobacteriaceae</taxon>
        <taxon>Robiginitalea</taxon>
    </lineage>
</organism>
<keyword evidence="1" id="KW-0732">Signal</keyword>
<feature type="chain" id="PRO_5011595973" description="DUF4252 domain-containing protein" evidence="1">
    <location>
        <begin position="26"/>
        <end position="171"/>
    </location>
</feature>
<dbReference type="RefSeq" id="WP_092982197.1">
    <property type="nucleotide sequence ID" value="NZ_FOYQ01000002.1"/>
</dbReference>
<dbReference type="Pfam" id="PF14060">
    <property type="entry name" value="DUF4252"/>
    <property type="match status" value="1"/>
</dbReference>
<gene>
    <name evidence="2" type="ORF">SAMN04490243_1710</name>
</gene>
<dbReference type="Proteomes" id="UP000199534">
    <property type="component" value="Unassembled WGS sequence"/>
</dbReference>
<evidence type="ECO:0000313" key="3">
    <source>
        <dbReference type="Proteomes" id="UP000199534"/>
    </source>
</evidence>
<accession>A0A1I6GTV0</accession>